<accession>A0AA96ZU73</accession>
<protein>
    <submittedName>
        <fullName evidence="2">Uncharacterized protein</fullName>
    </submittedName>
</protein>
<gene>
    <name evidence="2" type="ORF">MsAc7_09350</name>
</gene>
<dbReference type="RefSeq" id="WP_338103416.1">
    <property type="nucleotide sequence ID" value="NZ_CP131060.1"/>
</dbReference>
<feature type="transmembrane region" description="Helical" evidence="1">
    <location>
        <begin position="12"/>
        <end position="41"/>
    </location>
</feature>
<evidence type="ECO:0000313" key="3">
    <source>
        <dbReference type="Proteomes" id="UP001303587"/>
    </source>
</evidence>
<dbReference type="Proteomes" id="UP001303587">
    <property type="component" value="Chromosome"/>
</dbReference>
<keyword evidence="1" id="KW-0472">Membrane</keyword>
<name>A0AA96ZU73_9EURY</name>
<feature type="transmembrane region" description="Helical" evidence="1">
    <location>
        <begin position="61"/>
        <end position="81"/>
    </location>
</feature>
<dbReference type="EMBL" id="CP131060">
    <property type="protein sequence ID" value="WNY25385.1"/>
    <property type="molecule type" value="Genomic_DNA"/>
</dbReference>
<reference evidence="2 3" key="1">
    <citation type="submission" date="2023-07" db="EMBL/GenBank/DDBJ databases">
        <title>Closed genoem sequence of Methanosarcinaceae archaeon Ac7.</title>
        <authorList>
            <person name="Poehlein A."/>
            <person name="Protasov E."/>
            <person name="Platt K."/>
            <person name="Reeh H."/>
            <person name="Daniel R."/>
            <person name="Brune A."/>
        </authorList>
    </citation>
    <scope>NUCLEOTIDE SEQUENCE [LARGE SCALE GENOMIC DNA]</scope>
    <source>
        <strain evidence="2 3">Ac7</strain>
    </source>
</reference>
<sequence length="111" mass="12572">MFERFIPAIALNFYYLGTFLVAILTGTICTLSLLLTTAAVINFSITLGLENDYWTIVLKNIAGFSSVVLLIFFTGTGVVFVTKDIYLDLKKDDMRDKWKNKSFKKRIESGK</sequence>
<proteinExistence type="predicted"/>
<keyword evidence="1" id="KW-0812">Transmembrane</keyword>
<organism evidence="2 3">
    <name type="scientific">Methanolapillus millepedarum</name>
    <dbReference type="NCBI Taxonomy" id="3028296"/>
    <lineage>
        <taxon>Archaea</taxon>
        <taxon>Methanobacteriati</taxon>
        <taxon>Methanobacteriota</taxon>
        <taxon>Stenosarchaea group</taxon>
        <taxon>Methanomicrobia</taxon>
        <taxon>Methanosarcinales</taxon>
        <taxon>Methanosarcinaceae</taxon>
        <taxon>Methanolapillus</taxon>
    </lineage>
</organism>
<evidence type="ECO:0000256" key="1">
    <source>
        <dbReference type="SAM" id="Phobius"/>
    </source>
</evidence>
<keyword evidence="3" id="KW-1185">Reference proteome</keyword>
<keyword evidence="1" id="KW-1133">Transmembrane helix</keyword>
<evidence type="ECO:0000313" key="2">
    <source>
        <dbReference type="EMBL" id="WNY25385.1"/>
    </source>
</evidence>
<dbReference type="AlphaFoldDB" id="A0AA96ZU73"/>
<dbReference type="GeneID" id="89230044"/>